<gene>
    <name evidence="1" type="ORF">E2C01_064642</name>
</gene>
<dbReference type="Proteomes" id="UP000324222">
    <property type="component" value="Unassembled WGS sequence"/>
</dbReference>
<evidence type="ECO:0000313" key="1">
    <source>
        <dbReference type="EMBL" id="MPC70395.1"/>
    </source>
</evidence>
<evidence type="ECO:0000313" key="2">
    <source>
        <dbReference type="Proteomes" id="UP000324222"/>
    </source>
</evidence>
<protein>
    <submittedName>
        <fullName evidence="1">Uncharacterized protein</fullName>
    </submittedName>
</protein>
<proteinExistence type="predicted"/>
<dbReference type="AlphaFoldDB" id="A0A5B7HLD2"/>
<comment type="caution">
    <text evidence="1">The sequence shown here is derived from an EMBL/GenBank/DDBJ whole genome shotgun (WGS) entry which is preliminary data.</text>
</comment>
<sequence length="134" mass="14960">MRKSWLSDQQTTVVVKVFLSDGFSCSTAVLEDLTSGRKVGEGDVTHHLSYRGVGVLEDSIHGSKETTNKILRSFHKIKLKPLHEVHKELVMNDGHEGLIESWHKSLGSFQHCHLLLGYSLAVGCTFLHKLPDGR</sequence>
<keyword evidence="2" id="KW-1185">Reference proteome</keyword>
<accession>A0A5B7HLD2</accession>
<dbReference type="EMBL" id="VSRR010031048">
    <property type="protein sequence ID" value="MPC70395.1"/>
    <property type="molecule type" value="Genomic_DNA"/>
</dbReference>
<name>A0A5B7HLD2_PORTR</name>
<organism evidence="1 2">
    <name type="scientific">Portunus trituberculatus</name>
    <name type="common">Swimming crab</name>
    <name type="synonym">Neptunus trituberculatus</name>
    <dbReference type="NCBI Taxonomy" id="210409"/>
    <lineage>
        <taxon>Eukaryota</taxon>
        <taxon>Metazoa</taxon>
        <taxon>Ecdysozoa</taxon>
        <taxon>Arthropoda</taxon>
        <taxon>Crustacea</taxon>
        <taxon>Multicrustacea</taxon>
        <taxon>Malacostraca</taxon>
        <taxon>Eumalacostraca</taxon>
        <taxon>Eucarida</taxon>
        <taxon>Decapoda</taxon>
        <taxon>Pleocyemata</taxon>
        <taxon>Brachyura</taxon>
        <taxon>Eubrachyura</taxon>
        <taxon>Portunoidea</taxon>
        <taxon>Portunidae</taxon>
        <taxon>Portuninae</taxon>
        <taxon>Portunus</taxon>
    </lineage>
</organism>
<reference evidence="1 2" key="1">
    <citation type="submission" date="2019-05" db="EMBL/GenBank/DDBJ databases">
        <title>Another draft genome of Portunus trituberculatus and its Hox gene families provides insights of decapod evolution.</title>
        <authorList>
            <person name="Jeong J.-H."/>
            <person name="Song I."/>
            <person name="Kim S."/>
            <person name="Choi T."/>
            <person name="Kim D."/>
            <person name="Ryu S."/>
            <person name="Kim W."/>
        </authorList>
    </citation>
    <scope>NUCLEOTIDE SEQUENCE [LARGE SCALE GENOMIC DNA]</scope>
    <source>
        <tissue evidence="1">Muscle</tissue>
    </source>
</reference>